<dbReference type="Proteomes" id="UP001210925">
    <property type="component" value="Unassembled WGS sequence"/>
</dbReference>
<protein>
    <submittedName>
        <fullName evidence="3">Uncharacterized protein</fullName>
    </submittedName>
</protein>
<feature type="region of interest" description="Disordered" evidence="1">
    <location>
        <begin position="53"/>
        <end position="80"/>
    </location>
</feature>
<evidence type="ECO:0000313" key="3">
    <source>
        <dbReference type="EMBL" id="KAJ3252620.1"/>
    </source>
</evidence>
<feature type="region of interest" description="Disordered" evidence="1">
    <location>
        <begin position="376"/>
        <end position="422"/>
    </location>
</feature>
<accession>A0AAD5UAV7</accession>
<feature type="compositionally biased region" description="Pro residues" evidence="1">
    <location>
        <begin position="63"/>
        <end position="80"/>
    </location>
</feature>
<proteinExistence type="predicted"/>
<keyword evidence="4" id="KW-1185">Reference proteome</keyword>
<evidence type="ECO:0000256" key="2">
    <source>
        <dbReference type="SAM" id="Phobius"/>
    </source>
</evidence>
<keyword evidence="2" id="KW-0472">Membrane</keyword>
<comment type="caution">
    <text evidence="3">The sequence shown here is derived from an EMBL/GenBank/DDBJ whole genome shotgun (WGS) entry which is preliminary data.</text>
</comment>
<sequence>MKYLLISAAHAYISFTQVHDDPSCSQSFNADQLADLYYLTSVFKQVAATTGAPGPLGESAGNGPPPTGQNRPPPPPLANGTPPPIRVSMGCYPSISYPGNFAYFLLDSQNTLSYYDKCTFGDCSVGCSLIGTSSYAQNASSSVHCLPQSYVPTVSLTKNYRQKFYNAGQNCNGTVIYYVDVPIYDSCTAIANGYAISTLNGNVLTQNYCADSKCTSCQTSKTIKPWEFKNSCTLVQDGNGLPLFSTVGMLVVNGVEAPPQLNSTTPVPTATATASSSNDQSPSSNVVIISVVVGAVIILLFAIALLSVFYYKRRAKKLDEKFESVAMLPTEPPSVVSGMDRGTQTLTPKNADLFADYYYVAAPVMNSIQPTAPILKRQAGSGRPPPPPTGSGLPNGANGGPGSGFPGGNPPPQGGNGLGMPPPVTIGCFPSVTNPGTYSNWQNTSSGLQFQDQCNSVTCDTGCKVISSVSNKCGSPYQVPDPKLSSSLVQSYYKRMDSTCSTTYASKLVVPVYPQCTSLSNGLFGISLISKTSVVQGLCSDSKCSDCLHSSSIKAWSIQSVCSQTVDSSGNFIYNSVGVLSLGSASSTTDNSTLTSQSNPASVQNSSGASGLSTVAVVVIAVSCALFLLSALLLIYFYDIRGKRKAREARALENIPLQSEPSSYVAGMDRGTFLMYLDRVENEK</sequence>
<feature type="compositionally biased region" description="Low complexity" evidence="1">
    <location>
        <begin position="263"/>
        <end position="282"/>
    </location>
</feature>
<keyword evidence="2" id="KW-1133">Transmembrane helix</keyword>
<keyword evidence="2" id="KW-0812">Transmembrane</keyword>
<feature type="transmembrane region" description="Helical" evidence="2">
    <location>
        <begin position="609"/>
        <end position="638"/>
    </location>
</feature>
<organism evidence="3 4">
    <name type="scientific">Boothiomyces macroporosus</name>
    <dbReference type="NCBI Taxonomy" id="261099"/>
    <lineage>
        <taxon>Eukaryota</taxon>
        <taxon>Fungi</taxon>
        <taxon>Fungi incertae sedis</taxon>
        <taxon>Chytridiomycota</taxon>
        <taxon>Chytridiomycota incertae sedis</taxon>
        <taxon>Chytridiomycetes</taxon>
        <taxon>Rhizophydiales</taxon>
        <taxon>Terramycetaceae</taxon>
        <taxon>Boothiomyces</taxon>
    </lineage>
</organism>
<reference evidence="3" key="1">
    <citation type="submission" date="2020-05" db="EMBL/GenBank/DDBJ databases">
        <title>Phylogenomic resolution of chytrid fungi.</title>
        <authorList>
            <person name="Stajich J.E."/>
            <person name="Amses K."/>
            <person name="Simmons R."/>
            <person name="Seto K."/>
            <person name="Myers J."/>
            <person name="Bonds A."/>
            <person name="Quandt C.A."/>
            <person name="Barry K."/>
            <person name="Liu P."/>
            <person name="Grigoriev I."/>
            <person name="Longcore J.E."/>
            <person name="James T.Y."/>
        </authorList>
    </citation>
    <scope>NUCLEOTIDE SEQUENCE</scope>
    <source>
        <strain evidence="3">PLAUS21</strain>
    </source>
</reference>
<evidence type="ECO:0000313" key="4">
    <source>
        <dbReference type="Proteomes" id="UP001210925"/>
    </source>
</evidence>
<feature type="region of interest" description="Disordered" evidence="1">
    <location>
        <begin position="262"/>
        <end position="282"/>
    </location>
</feature>
<name>A0AAD5UAV7_9FUNG</name>
<feature type="compositionally biased region" description="Gly residues" evidence="1">
    <location>
        <begin position="397"/>
        <end position="407"/>
    </location>
</feature>
<dbReference type="AlphaFoldDB" id="A0AAD5UAV7"/>
<dbReference type="EMBL" id="JADGKB010000135">
    <property type="protein sequence ID" value="KAJ3252620.1"/>
    <property type="molecule type" value="Genomic_DNA"/>
</dbReference>
<evidence type="ECO:0000256" key="1">
    <source>
        <dbReference type="SAM" id="MobiDB-lite"/>
    </source>
</evidence>
<gene>
    <name evidence="3" type="ORF">HK103_001369</name>
</gene>
<feature type="transmembrane region" description="Helical" evidence="2">
    <location>
        <begin position="286"/>
        <end position="311"/>
    </location>
</feature>